<dbReference type="NCBIfam" id="TIGR01167">
    <property type="entry name" value="LPXTG_anchor"/>
    <property type="match status" value="1"/>
</dbReference>
<organism evidence="4 5">
    <name type="scientific">Streptomyces indicus</name>
    <dbReference type="NCBI Taxonomy" id="417292"/>
    <lineage>
        <taxon>Bacteria</taxon>
        <taxon>Bacillati</taxon>
        <taxon>Actinomycetota</taxon>
        <taxon>Actinomycetes</taxon>
        <taxon>Kitasatosporales</taxon>
        <taxon>Streptomycetaceae</taxon>
        <taxon>Streptomyces</taxon>
    </lineage>
</organism>
<accession>A0A1G9FDZ9</accession>
<keyword evidence="5" id="KW-1185">Reference proteome</keyword>
<dbReference type="AlphaFoldDB" id="A0A1G9FDZ9"/>
<feature type="region of interest" description="Disordered" evidence="1">
    <location>
        <begin position="238"/>
        <end position="284"/>
    </location>
</feature>
<reference evidence="4 5" key="1">
    <citation type="submission" date="2016-10" db="EMBL/GenBank/DDBJ databases">
        <authorList>
            <person name="de Groot N.N."/>
        </authorList>
    </citation>
    <scope>NUCLEOTIDE SEQUENCE [LARGE SCALE GENOMIC DNA]</scope>
    <source>
        <strain evidence="4 5">CGMCC 4.5727</strain>
    </source>
</reference>
<dbReference type="InterPro" id="IPR048202">
    <property type="entry name" value="SCO1860-like"/>
</dbReference>
<feature type="transmembrane region" description="Helical" evidence="2">
    <location>
        <begin position="288"/>
        <end position="307"/>
    </location>
</feature>
<dbReference type="EMBL" id="FNFF01000013">
    <property type="protein sequence ID" value="SDK86645.1"/>
    <property type="molecule type" value="Genomic_DNA"/>
</dbReference>
<gene>
    <name evidence="4" type="ORF">SAMN05421806_11365</name>
</gene>
<dbReference type="NCBIfam" id="NF041528">
    <property type="entry name" value="strep_LAETG"/>
    <property type="match status" value="1"/>
</dbReference>
<evidence type="ECO:0000256" key="3">
    <source>
        <dbReference type="SAM" id="SignalP"/>
    </source>
</evidence>
<keyword evidence="2" id="KW-0472">Membrane</keyword>
<feature type="chain" id="PRO_5039427345" evidence="3">
    <location>
        <begin position="38"/>
        <end position="313"/>
    </location>
</feature>
<sequence length="313" mass="31310">MNSNTVRMPARRIAATAAATLLAAGPAVLAGAVPAHATGDEGKASAAVLRTQLDVGLLNKTVHVPLKATLNEVQAPKSAEKTALSVRLDGVEQGKPISILQADVATAKATTDQHKAEARSNLAHAKIHVPGLPLLSLIEVEQVTSKAVCEAGKQPVAESNVLGAVTVLGKKVTLTAGGVTKVDVPGVGEVSLTLSKTHTTSKTAAAAALELKVSVNPLELNVAEVDGVVALAEASCTAPAGAPKPAEDKPAAEQPADKPAANEVQAQSAGEPEQQNLAETGGSSTTPFIAGGAVLLLGLGGGALVLARSRSRG</sequence>
<evidence type="ECO:0000313" key="5">
    <source>
        <dbReference type="Proteomes" id="UP000199155"/>
    </source>
</evidence>
<feature type="signal peptide" evidence="3">
    <location>
        <begin position="1"/>
        <end position="37"/>
    </location>
</feature>
<evidence type="ECO:0000313" key="4">
    <source>
        <dbReference type="EMBL" id="SDK86645.1"/>
    </source>
</evidence>
<proteinExistence type="predicted"/>
<name>A0A1G9FDZ9_9ACTN</name>
<dbReference type="RefSeq" id="WP_093614598.1">
    <property type="nucleotide sequence ID" value="NZ_FNFF01000013.1"/>
</dbReference>
<feature type="compositionally biased region" description="Polar residues" evidence="1">
    <location>
        <begin position="264"/>
        <end position="284"/>
    </location>
</feature>
<dbReference type="NCBIfam" id="NF041527">
    <property type="entry name" value="SCO1860_LAETG"/>
    <property type="match status" value="1"/>
</dbReference>
<dbReference type="NCBIfam" id="NF040603">
    <property type="entry name" value="choice_anch_P"/>
    <property type="match status" value="1"/>
</dbReference>
<dbReference type="Proteomes" id="UP000199155">
    <property type="component" value="Unassembled WGS sequence"/>
</dbReference>
<keyword evidence="2" id="KW-0812">Transmembrane</keyword>
<keyword evidence="2" id="KW-1133">Transmembrane helix</keyword>
<dbReference type="STRING" id="417292.SAMN05421806_11365"/>
<keyword evidence="3" id="KW-0732">Signal</keyword>
<evidence type="ECO:0000256" key="1">
    <source>
        <dbReference type="SAM" id="MobiDB-lite"/>
    </source>
</evidence>
<protein>
    <submittedName>
        <fullName evidence="4">LPXTG-motif cell wall anchor domain-containing protein</fullName>
    </submittedName>
</protein>
<evidence type="ECO:0000256" key="2">
    <source>
        <dbReference type="SAM" id="Phobius"/>
    </source>
</evidence>